<organism evidence="1 2">
    <name type="scientific">Paenibacillus apii</name>
    <dbReference type="NCBI Taxonomy" id="1850370"/>
    <lineage>
        <taxon>Bacteria</taxon>
        <taxon>Bacillati</taxon>
        <taxon>Bacillota</taxon>
        <taxon>Bacilli</taxon>
        <taxon>Bacillales</taxon>
        <taxon>Paenibacillaceae</taxon>
        <taxon>Paenibacillus</taxon>
    </lineage>
</organism>
<reference evidence="1 2" key="1">
    <citation type="submission" date="2020-02" db="EMBL/GenBank/DDBJ databases">
        <authorList>
            <person name="Gao J."/>
            <person name="Sun J."/>
        </authorList>
    </citation>
    <scope>NUCLEOTIDE SEQUENCE [LARGE SCALE GENOMIC DNA]</scope>
    <source>
        <strain evidence="1 2">7124</strain>
    </source>
</reference>
<comment type="caution">
    <text evidence="1">The sequence shown here is derived from an EMBL/GenBank/DDBJ whole genome shotgun (WGS) entry which is preliminary data.</text>
</comment>
<dbReference type="Proteomes" id="UP000480151">
    <property type="component" value="Unassembled WGS sequence"/>
</dbReference>
<dbReference type="AlphaFoldDB" id="A0A6M1PNH1"/>
<accession>A0A6M1PNH1</accession>
<evidence type="ECO:0000313" key="2">
    <source>
        <dbReference type="Proteomes" id="UP000480151"/>
    </source>
</evidence>
<evidence type="ECO:0000313" key="1">
    <source>
        <dbReference type="EMBL" id="NGM85257.1"/>
    </source>
</evidence>
<proteinExistence type="predicted"/>
<dbReference type="EMBL" id="JAAKGU010000014">
    <property type="protein sequence ID" value="NGM85257.1"/>
    <property type="molecule type" value="Genomic_DNA"/>
</dbReference>
<sequence length="160" mass="19002">MKGYFGKVVKDEDMINGLSVRQTKLCFESILKLWEHHSNLPNGVQPFQRFDSIFRVIERLDPDNDELYFFLNSRRKESQDELIDDVQKWLQMAEDIDQVARVWLEYVFKQAALSVVDDNTEEWLELSEGFSQDGDASFWSRYFYKLNFRRAKTNSVLVQA</sequence>
<protein>
    <submittedName>
        <fullName evidence="1">Uncharacterized protein</fullName>
    </submittedName>
</protein>
<dbReference type="RefSeq" id="WP_165103367.1">
    <property type="nucleotide sequence ID" value="NZ_JAAKGU010000014.1"/>
</dbReference>
<keyword evidence="2" id="KW-1185">Reference proteome</keyword>
<gene>
    <name evidence="1" type="ORF">G5B47_22905</name>
</gene>
<name>A0A6M1PNH1_9BACL</name>